<keyword evidence="3" id="KW-1185">Reference proteome</keyword>
<feature type="transmembrane region" description="Helical" evidence="1">
    <location>
        <begin position="45"/>
        <end position="66"/>
    </location>
</feature>
<feature type="transmembrane region" description="Helical" evidence="1">
    <location>
        <begin position="6"/>
        <end position="25"/>
    </location>
</feature>
<organism evidence="2 3">
    <name type="scientific">Clostridium acidisoli DSM 12555</name>
    <dbReference type="NCBI Taxonomy" id="1121291"/>
    <lineage>
        <taxon>Bacteria</taxon>
        <taxon>Bacillati</taxon>
        <taxon>Bacillota</taxon>
        <taxon>Clostridia</taxon>
        <taxon>Eubacteriales</taxon>
        <taxon>Clostridiaceae</taxon>
        <taxon>Clostridium</taxon>
    </lineage>
</organism>
<feature type="transmembrane region" description="Helical" evidence="1">
    <location>
        <begin position="72"/>
        <end position="90"/>
    </location>
</feature>
<protein>
    <recommendedName>
        <fullName evidence="4">DUF4405 domain-containing protein</fullName>
    </recommendedName>
</protein>
<evidence type="ECO:0000256" key="1">
    <source>
        <dbReference type="SAM" id="Phobius"/>
    </source>
</evidence>
<evidence type="ECO:0000313" key="2">
    <source>
        <dbReference type="EMBL" id="SMC21793.1"/>
    </source>
</evidence>
<keyword evidence="1" id="KW-0472">Membrane</keyword>
<sequence>MYLKEKILGFISIIFILLNLSYILVKYIKKINKSIKIDMKKVLRVHCFAGIVAAIIAIVHIGNNVLDPEFSFGYISFVIMLLIIITGIIVKYYREVLFIKKIYWRLMHIMLTIFFIMMLFLHVLTNFVY</sequence>
<gene>
    <name evidence="2" type="ORF">SAMN02745134_01452</name>
</gene>
<dbReference type="STRING" id="1121291.SAMN02745134_01452"/>
<dbReference type="RefSeq" id="WP_084114937.1">
    <property type="nucleotide sequence ID" value="NZ_FWXH01000003.1"/>
</dbReference>
<keyword evidence="1" id="KW-1133">Transmembrane helix</keyword>
<dbReference type="AlphaFoldDB" id="A0A1W1XD25"/>
<reference evidence="2 3" key="1">
    <citation type="submission" date="2017-04" db="EMBL/GenBank/DDBJ databases">
        <authorList>
            <person name="Afonso C.L."/>
            <person name="Miller P.J."/>
            <person name="Scott M.A."/>
            <person name="Spackman E."/>
            <person name="Goraichik I."/>
            <person name="Dimitrov K.M."/>
            <person name="Suarez D.L."/>
            <person name="Swayne D.E."/>
        </authorList>
    </citation>
    <scope>NUCLEOTIDE SEQUENCE [LARGE SCALE GENOMIC DNA]</scope>
    <source>
        <strain evidence="2 3">DSM 12555</strain>
    </source>
</reference>
<proteinExistence type="predicted"/>
<evidence type="ECO:0000313" key="3">
    <source>
        <dbReference type="Proteomes" id="UP000192468"/>
    </source>
</evidence>
<dbReference type="EMBL" id="FWXH01000003">
    <property type="protein sequence ID" value="SMC21793.1"/>
    <property type="molecule type" value="Genomic_DNA"/>
</dbReference>
<feature type="transmembrane region" description="Helical" evidence="1">
    <location>
        <begin position="102"/>
        <end position="124"/>
    </location>
</feature>
<keyword evidence="1" id="KW-0812">Transmembrane</keyword>
<accession>A0A1W1XD25</accession>
<dbReference type="Proteomes" id="UP000192468">
    <property type="component" value="Unassembled WGS sequence"/>
</dbReference>
<name>A0A1W1XD25_9CLOT</name>
<evidence type="ECO:0008006" key="4">
    <source>
        <dbReference type="Google" id="ProtNLM"/>
    </source>
</evidence>